<feature type="signal peptide" evidence="1">
    <location>
        <begin position="1"/>
        <end position="25"/>
    </location>
</feature>
<comment type="caution">
    <text evidence="2">The sequence shown here is derived from an EMBL/GenBank/DDBJ whole genome shotgun (WGS) entry which is preliminary data.</text>
</comment>
<proteinExistence type="predicted"/>
<dbReference type="Proteomes" id="UP000630923">
    <property type="component" value="Unassembled WGS sequence"/>
</dbReference>
<evidence type="ECO:0000313" key="3">
    <source>
        <dbReference type="Proteomes" id="UP000630923"/>
    </source>
</evidence>
<accession>A0A919EAC9</accession>
<reference evidence="2" key="1">
    <citation type="journal article" date="2014" name="Int. J. Syst. Evol. Microbiol.">
        <title>Complete genome sequence of Corynebacterium casei LMG S-19264T (=DSM 44701T), isolated from a smear-ripened cheese.</title>
        <authorList>
            <consortium name="US DOE Joint Genome Institute (JGI-PGF)"/>
            <person name="Walter F."/>
            <person name="Albersmeier A."/>
            <person name="Kalinowski J."/>
            <person name="Ruckert C."/>
        </authorList>
    </citation>
    <scope>NUCLEOTIDE SEQUENCE</scope>
    <source>
        <strain evidence="2">KCTC 42590</strain>
    </source>
</reference>
<dbReference type="EMBL" id="BNCI01000002">
    <property type="protein sequence ID" value="GHF29909.1"/>
    <property type="molecule type" value="Genomic_DNA"/>
</dbReference>
<gene>
    <name evidence="2" type="ORF">GCM10017044_26520</name>
</gene>
<dbReference type="RefSeq" id="WP_191253736.1">
    <property type="nucleotide sequence ID" value="NZ_BNCI01000002.1"/>
</dbReference>
<sequence length="182" mass="19365">MKYLSTKAAVLAVACSVLFTGQSLAEETTEVKIARAMSAAPARISQNATIIDVDGTLLREGTNGWTCIPGVGLIPGDKHPMCNDAVWMAWMEAAQKGVPFTTDTIGYSYMLGGDAYVSNANPASTDPNDGTTWVQEGPHLMILLPGTAIGADHPDEPDVGPYTMWKNTGMVHIMVPVGERIK</sequence>
<protein>
    <submittedName>
        <fullName evidence="2">Uncharacterized protein</fullName>
    </submittedName>
</protein>
<keyword evidence="1" id="KW-0732">Signal</keyword>
<evidence type="ECO:0000313" key="2">
    <source>
        <dbReference type="EMBL" id="GHF29909.1"/>
    </source>
</evidence>
<organism evidence="2 3">
    <name type="scientific">Kordiimonas sediminis</name>
    <dbReference type="NCBI Taxonomy" id="1735581"/>
    <lineage>
        <taxon>Bacteria</taxon>
        <taxon>Pseudomonadati</taxon>
        <taxon>Pseudomonadota</taxon>
        <taxon>Alphaproteobacteria</taxon>
        <taxon>Kordiimonadales</taxon>
        <taxon>Kordiimonadaceae</taxon>
        <taxon>Kordiimonas</taxon>
    </lineage>
</organism>
<reference evidence="2" key="2">
    <citation type="submission" date="2020-09" db="EMBL/GenBank/DDBJ databases">
        <authorList>
            <person name="Sun Q."/>
            <person name="Kim S."/>
        </authorList>
    </citation>
    <scope>NUCLEOTIDE SEQUENCE</scope>
    <source>
        <strain evidence="2">KCTC 42590</strain>
    </source>
</reference>
<evidence type="ECO:0000256" key="1">
    <source>
        <dbReference type="SAM" id="SignalP"/>
    </source>
</evidence>
<keyword evidence="3" id="KW-1185">Reference proteome</keyword>
<dbReference type="AlphaFoldDB" id="A0A919EAC9"/>
<feature type="chain" id="PRO_5037159206" evidence="1">
    <location>
        <begin position="26"/>
        <end position="182"/>
    </location>
</feature>
<name>A0A919EAC9_9PROT</name>